<proteinExistence type="predicted"/>
<protein>
    <submittedName>
        <fullName evidence="3 4">Uncharacterized protein LOC104594601</fullName>
    </submittedName>
</protein>
<evidence type="ECO:0000313" key="8">
    <source>
        <dbReference type="RefSeq" id="XP_019052821.1"/>
    </source>
</evidence>
<dbReference type="PANTHER" id="PTHR34952:SF2">
    <property type="entry name" value="OS05G0113500 PROTEIN"/>
    <property type="match status" value="1"/>
</dbReference>
<dbReference type="RefSeq" id="XP_019052822.1">
    <property type="nucleotide sequence ID" value="XM_019197277.1"/>
</dbReference>
<dbReference type="Proteomes" id="UP000189703">
    <property type="component" value="Unplaced"/>
</dbReference>
<gene>
    <name evidence="3 4 5 6 7 8 9" type="primary">LOC104594601</name>
</gene>
<evidence type="ECO:0000313" key="5">
    <source>
        <dbReference type="RefSeq" id="XP_019052818.1"/>
    </source>
</evidence>
<evidence type="ECO:0000313" key="2">
    <source>
        <dbReference type="Proteomes" id="UP000189703"/>
    </source>
</evidence>
<dbReference type="RefSeq" id="XP_019052819.1">
    <property type="nucleotide sequence ID" value="XM_019197274.1"/>
</dbReference>
<evidence type="ECO:0000313" key="9">
    <source>
        <dbReference type="RefSeq" id="XP_019052822.1"/>
    </source>
</evidence>
<dbReference type="GeneID" id="104594601"/>
<name>A0A1U8Q473_NELNU</name>
<dbReference type="RefSeq" id="XP_019052817.1">
    <property type="nucleotide sequence ID" value="XM_019197272.1"/>
</dbReference>
<sequence>MDVAESGNSVSKYVDNLLELEQSCLNLNQCPYGSMESNLVEELENAPGVLHDDDQELVPDSGPLLGGDDEIYHADDKTWGELKIHQLQSSISTTQKGLTRFATFPCSGMTCAASMNGREEIPAQSSTLSGNPTCTRSISLPTPLKLVSAMKGSREKQGMPLKKLNVTWAPDVYDPPATSLSHTVKSHNQHRSRGNKKNGKHKHKSKSSRGSGSDKKQSRKVVSSTDTRSKLPTSSERLLIGGLRQSTVETVDFATTGQDTKCGSSFLRTSLAKMHISVAEAT</sequence>
<dbReference type="KEGG" id="nnu:104594601"/>
<dbReference type="RefSeq" id="XP_019052821.1">
    <property type="nucleotide sequence ID" value="XM_019197276.1"/>
</dbReference>
<dbReference type="OrthoDB" id="2016966at2759"/>
<evidence type="ECO:0000313" key="4">
    <source>
        <dbReference type="RefSeq" id="XP_019052817.1"/>
    </source>
</evidence>
<dbReference type="OMA" id="DIKHAMV"/>
<reference evidence="3 4" key="1">
    <citation type="submission" date="2025-04" db="UniProtKB">
        <authorList>
            <consortium name="RefSeq"/>
        </authorList>
    </citation>
    <scope>IDENTIFICATION</scope>
</reference>
<accession>A0A1U8Q473</accession>
<dbReference type="eggNOG" id="ENOG502S25F">
    <property type="taxonomic scope" value="Eukaryota"/>
</dbReference>
<keyword evidence="2" id="KW-1185">Reference proteome</keyword>
<dbReference type="RefSeq" id="XP_019052816.1">
    <property type="nucleotide sequence ID" value="XM_019197271.1"/>
</dbReference>
<evidence type="ECO:0000256" key="1">
    <source>
        <dbReference type="SAM" id="MobiDB-lite"/>
    </source>
</evidence>
<dbReference type="RefSeq" id="XP_019052818.1">
    <property type="nucleotide sequence ID" value="XM_019197273.1"/>
</dbReference>
<feature type="compositionally biased region" description="Basic residues" evidence="1">
    <location>
        <begin position="184"/>
        <end position="207"/>
    </location>
</feature>
<evidence type="ECO:0000313" key="3">
    <source>
        <dbReference type="RefSeq" id="XP_019052816.1"/>
    </source>
</evidence>
<dbReference type="AlphaFoldDB" id="A0A1U8Q473"/>
<dbReference type="PANTHER" id="PTHR34952">
    <property type="entry name" value="OS05G0113500 PROTEIN"/>
    <property type="match status" value="1"/>
</dbReference>
<evidence type="ECO:0000313" key="7">
    <source>
        <dbReference type="RefSeq" id="XP_019052820.1"/>
    </source>
</evidence>
<dbReference type="RefSeq" id="XP_019052820.1">
    <property type="nucleotide sequence ID" value="XM_019197275.1"/>
</dbReference>
<organism evidence="2 8">
    <name type="scientific">Nelumbo nucifera</name>
    <name type="common">Sacred lotus</name>
    <dbReference type="NCBI Taxonomy" id="4432"/>
    <lineage>
        <taxon>Eukaryota</taxon>
        <taxon>Viridiplantae</taxon>
        <taxon>Streptophyta</taxon>
        <taxon>Embryophyta</taxon>
        <taxon>Tracheophyta</taxon>
        <taxon>Spermatophyta</taxon>
        <taxon>Magnoliopsida</taxon>
        <taxon>Proteales</taxon>
        <taxon>Nelumbonaceae</taxon>
        <taxon>Nelumbo</taxon>
    </lineage>
</organism>
<evidence type="ECO:0000313" key="6">
    <source>
        <dbReference type="RefSeq" id="XP_019052819.1"/>
    </source>
</evidence>
<feature type="region of interest" description="Disordered" evidence="1">
    <location>
        <begin position="177"/>
        <end position="238"/>
    </location>
</feature>
<feature type="compositionally biased region" description="Polar residues" evidence="1">
    <location>
        <begin position="221"/>
        <end position="236"/>
    </location>
</feature>